<gene>
    <name evidence="2" type="ORF">A6E04_06750</name>
</gene>
<dbReference type="Gene3D" id="1.10.1220.10">
    <property type="entry name" value="Met repressor-like"/>
    <property type="match status" value="1"/>
</dbReference>
<dbReference type="RefSeq" id="WP_023603441.1">
    <property type="nucleotide sequence ID" value="NZ_CAWMPN010000008.1"/>
</dbReference>
<sequence>MTARPPQINVRVPTELKDQIHKAAELNGRSVNSEIVNRLEQSLILHSEPERLITAQQAKLMALQAQQHLFENLKIRSFTAINDAIKLGKLNTVIDISYLEIEDETDQAVYALVQPLRQLLIELGYVVSELNSDSIFVEFK</sequence>
<name>A0A1B9NZM7_ALILO</name>
<organism evidence="2 3">
    <name type="scientific">Aliivibrio logei</name>
    <name type="common">Vibrio logei</name>
    <dbReference type="NCBI Taxonomy" id="688"/>
    <lineage>
        <taxon>Bacteria</taxon>
        <taxon>Pseudomonadati</taxon>
        <taxon>Pseudomonadota</taxon>
        <taxon>Gammaproteobacteria</taxon>
        <taxon>Vibrionales</taxon>
        <taxon>Vibrionaceae</taxon>
        <taxon>Aliivibrio</taxon>
    </lineage>
</organism>
<dbReference type="AlphaFoldDB" id="A0A1B9NZM7"/>
<dbReference type="EMBL" id="MAJU01000008">
    <property type="protein sequence ID" value="OCH21561.1"/>
    <property type="molecule type" value="Genomic_DNA"/>
</dbReference>
<feature type="domain" description="Arc-like DNA binding" evidence="1">
    <location>
        <begin position="6"/>
        <end position="44"/>
    </location>
</feature>
<dbReference type="GO" id="GO:0006355">
    <property type="term" value="P:regulation of DNA-templated transcription"/>
    <property type="evidence" value="ECO:0007669"/>
    <property type="project" value="InterPro"/>
</dbReference>
<comment type="caution">
    <text evidence="2">The sequence shown here is derived from an EMBL/GenBank/DDBJ whole genome shotgun (WGS) entry which is preliminary data.</text>
</comment>
<dbReference type="InterPro" id="IPR010985">
    <property type="entry name" value="Ribbon_hlx_hlx"/>
</dbReference>
<dbReference type="SUPFAM" id="SSF47598">
    <property type="entry name" value="Ribbon-helix-helix"/>
    <property type="match status" value="1"/>
</dbReference>
<dbReference type="Pfam" id="PF03869">
    <property type="entry name" value="Arc"/>
    <property type="match status" value="1"/>
</dbReference>
<accession>A0A1B9NZM7</accession>
<protein>
    <recommendedName>
        <fullName evidence="1">Arc-like DNA binding domain-containing protein</fullName>
    </recommendedName>
</protein>
<evidence type="ECO:0000313" key="3">
    <source>
        <dbReference type="Proteomes" id="UP000093523"/>
    </source>
</evidence>
<evidence type="ECO:0000259" key="1">
    <source>
        <dbReference type="Pfam" id="PF03869"/>
    </source>
</evidence>
<evidence type="ECO:0000313" key="2">
    <source>
        <dbReference type="EMBL" id="OCH21561.1"/>
    </source>
</evidence>
<dbReference type="STRING" id="688.A6E04_06750"/>
<dbReference type="Proteomes" id="UP000093523">
    <property type="component" value="Unassembled WGS sequence"/>
</dbReference>
<dbReference type="OrthoDB" id="8117140at2"/>
<dbReference type="InterPro" id="IPR013321">
    <property type="entry name" value="Arc_rbn_hlx_hlx"/>
</dbReference>
<proteinExistence type="predicted"/>
<dbReference type="GO" id="GO:0003677">
    <property type="term" value="F:DNA binding"/>
    <property type="evidence" value="ECO:0007669"/>
    <property type="project" value="InterPro"/>
</dbReference>
<dbReference type="InterPro" id="IPR005569">
    <property type="entry name" value="Arc_DNA-bd_dom"/>
</dbReference>
<reference evidence="2 3" key="1">
    <citation type="submission" date="2016-06" db="EMBL/GenBank/DDBJ databases">
        <authorList>
            <person name="Kjaerup R.B."/>
            <person name="Dalgaard T.S."/>
            <person name="Juul-Madsen H.R."/>
        </authorList>
    </citation>
    <scope>NUCLEOTIDE SEQUENCE [LARGE SCALE GENOMIC DNA]</scope>
    <source>
        <strain evidence="2 3">1S159</strain>
    </source>
</reference>